<feature type="compositionally biased region" description="Polar residues" evidence="1">
    <location>
        <begin position="269"/>
        <end position="281"/>
    </location>
</feature>
<gene>
    <name evidence="3" type="ORF">I540_0973</name>
</gene>
<feature type="region of interest" description="Disordered" evidence="1">
    <location>
        <begin position="339"/>
        <end position="366"/>
    </location>
</feature>
<dbReference type="AlphaFoldDB" id="X8DPS4"/>
<dbReference type="SUPFAM" id="SSF51679">
    <property type="entry name" value="Bacterial luciferase-like"/>
    <property type="match status" value="1"/>
</dbReference>
<name>X8DPS4_9MYCO</name>
<evidence type="ECO:0000313" key="4">
    <source>
        <dbReference type="Proteomes" id="UP000023351"/>
    </source>
</evidence>
<dbReference type="NCBIfam" id="TIGR03619">
    <property type="entry name" value="F420_Rv2161c"/>
    <property type="match status" value="1"/>
</dbReference>
<dbReference type="PANTHER" id="PTHR30011:SF32">
    <property type="entry name" value="CONSERVED PROTEIN"/>
    <property type="match status" value="1"/>
</dbReference>
<dbReference type="PANTHER" id="PTHR30011">
    <property type="entry name" value="ALKANESULFONATE MONOOXYGENASE-RELATED"/>
    <property type="match status" value="1"/>
</dbReference>
<dbReference type="InterPro" id="IPR019921">
    <property type="entry name" value="Lucif-like_OxRdtase_Rv2161c"/>
</dbReference>
<dbReference type="InterPro" id="IPR051260">
    <property type="entry name" value="Diverse_substr_monoxygenases"/>
</dbReference>
<evidence type="ECO:0000259" key="2">
    <source>
        <dbReference type="Pfam" id="PF00296"/>
    </source>
</evidence>
<dbReference type="Pfam" id="PF00296">
    <property type="entry name" value="Bac_luciferase"/>
    <property type="match status" value="1"/>
</dbReference>
<dbReference type="InterPro" id="IPR036661">
    <property type="entry name" value="Luciferase-like_sf"/>
</dbReference>
<dbReference type="InterPro" id="IPR011251">
    <property type="entry name" value="Luciferase-like_dom"/>
</dbReference>
<dbReference type="Gene3D" id="3.20.20.30">
    <property type="entry name" value="Luciferase-like domain"/>
    <property type="match status" value="1"/>
</dbReference>
<protein>
    <submittedName>
        <fullName evidence="3">F420-dependent oxidoreductase family protein</fullName>
    </submittedName>
</protein>
<feature type="domain" description="Luciferase-like" evidence="2">
    <location>
        <begin position="20"/>
        <end position="235"/>
    </location>
</feature>
<feature type="compositionally biased region" description="Low complexity" evidence="1">
    <location>
        <begin position="339"/>
        <end position="351"/>
    </location>
</feature>
<dbReference type="EMBL" id="JAOJ01000002">
    <property type="protein sequence ID" value="EUA70627.1"/>
    <property type="molecule type" value="Genomic_DNA"/>
</dbReference>
<organism evidence="3 4">
    <name type="scientific">Mycobacteroides abscessus subsp. bolletii 1513</name>
    <dbReference type="NCBI Taxonomy" id="1299321"/>
    <lineage>
        <taxon>Bacteria</taxon>
        <taxon>Bacillati</taxon>
        <taxon>Actinomycetota</taxon>
        <taxon>Actinomycetes</taxon>
        <taxon>Mycobacteriales</taxon>
        <taxon>Mycobacteriaceae</taxon>
        <taxon>Mycobacteroides</taxon>
        <taxon>Mycobacteroides abscessus</taxon>
    </lineage>
</organism>
<feature type="region of interest" description="Disordered" evidence="1">
    <location>
        <begin position="255"/>
        <end position="300"/>
    </location>
</feature>
<comment type="caution">
    <text evidence="3">The sequence shown here is derived from an EMBL/GenBank/DDBJ whole genome shotgun (WGS) entry which is preliminary data.</text>
</comment>
<reference evidence="3 4" key="1">
    <citation type="submission" date="2013-12" db="EMBL/GenBank/DDBJ databases">
        <authorList>
            <person name="Zelazny A."/>
            <person name="Olivier K."/>
            <person name="Holland S."/>
            <person name="Lenaerts A."/>
            <person name="Ordway D."/>
            <person name="DeGroote M.A."/>
            <person name="Parker T."/>
            <person name="Sizemore C."/>
            <person name="Tallon L.J."/>
            <person name="Sadzewicz L.K."/>
            <person name="Sengamalay N."/>
            <person name="Fraser C.M."/>
            <person name="Hine E."/>
            <person name="Shefchek K.A."/>
            <person name="Das S.P."/>
            <person name="Tettelin H."/>
        </authorList>
    </citation>
    <scope>NUCLEOTIDE SEQUENCE [LARGE SCALE GENOMIC DNA]</scope>
    <source>
        <strain evidence="3 4">1513</strain>
    </source>
</reference>
<evidence type="ECO:0000256" key="1">
    <source>
        <dbReference type="SAM" id="MobiDB-lite"/>
    </source>
</evidence>
<dbReference type="PATRIC" id="fig|1299321.3.peg.931"/>
<sequence>MDYGLVLFTSDRGISPAIAAKAAEDGGFSTFYVPEHTHIPVKREAAHPGTGGAELPDDRYMRTLDPWVSLGAACAVTSKIRLATAVAIPVEHDPITLAKSIATLDHMSGGRVTVGVGYGWNTDELADHHVPAGRRRTMLREYIEAMRRLWEEEEASYSGEFVNFGPSWAWPKTVQKHVPVIVGAGGTEKNFTWIAKNADGWMSTPRDEDIAGKIVALKEAWKAAGRDGDPLIYVLAGKPDPEQLAAWRELGSPRRSSGCPIAPRKRCGRTSTGCPENSPLSPNAPRTAAGRRTCAPPGWSASLWPPTGAVASAGDQETFHPNAFHRQCCTEFPVPNLARTGAGATSATMGGRPPTAPRAQSPLESR</sequence>
<evidence type="ECO:0000313" key="3">
    <source>
        <dbReference type="EMBL" id="EUA70627.1"/>
    </source>
</evidence>
<dbReference type="Proteomes" id="UP000023351">
    <property type="component" value="Unassembled WGS sequence"/>
</dbReference>
<dbReference type="GO" id="GO:0016705">
    <property type="term" value="F:oxidoreductase activity, acting on paired donors, with incorporation or reduction of molecular oxygen"/>
    <property type="evidence" value="ECO:0007669"/>
    <property type="project" value="InterPro"/>
</dbReference>
<proteinExistence type="predicted"/>
<accession>X8DPS4</accession>